<reference evidence="1 2" key="1">
    <citation type="submission" date="2016-04" db="EMBL/GenBank/DDBJ databases">
        <authorList>
            <person name="Evans L.H."/>
            <person name="Alamgir A."/>
            <person name="Owens N."/>
            <person name="Weber N.D."/>
            <person name="Virtaneva K."/>
            <person name="Barbian K."/>
            <person name="Babar A."/>
            <person name="Rosenke K."/>
        </authorList>
    </citation>
    <scope>NUCLEOTIDE SEQUENCE [LARGE SCALE GENOMIC DNA]</scope>
    <source>
        <strain evidence="1 2">IFM 0406</strain>
    </source>
</reference>
<accession>A0A161XFV7</accession>
<comment type="caution">
    <text evidence="1">The sequence shown here is derived from an EMBL/GenBank/DDBJ whole genome shotgun (WGS) entry which is preliminary data.</text>
</comment>
<dbReference type="EMBL" id="LWGR01000008">
    <property type="protein sequence ID" value="KZM72328.1"/>
    <property type="molecule type" value="Genomic_DNA"/>
</dbReference>
<evidence type="ECO:0000313" key="1">
    <source>
        <dbReference type="EMBL" id="KZM72328.1"/>
    </source>
</evidence>
<keyword evidence="2" id="KW-1185">Reference proteome</keyword>
<dbReference type="SUPFAM" id="SSF160424">
    <property type="entry name" value="BH3703-like"/>
    <property type="match status" value="1"/>
</dbReference>
<proteinExistence type="predicted"/>
<evidence type="ECO:0000313" key="2">
    <source>
        <dbReference type="Proteomes" id="UP000076512"/>
    </source>
</evidence>
<dbReference type="InterPro" id="IPR036170">
    <property type="entry name" value="YezG-like_sf"/>
</dbReference>
<name>A0A161XFV7_9NOCA</name>
<protein>
    <submittedName>
        <fullName evidence="1">Uncharacterized protein</fullName>
    </submittedName>
</protein>
<organism evidence="1 2">
    <name type="scientific">Nocardia terpenica</name>
    <dbReference type="NCBI Taxonomy" id="455432"/>
    <lineage>
        <taxon>Bacteria</taxon>
        <taxon>Bacillati</taxon>
        <taxon>Actinomycetota</taxon>
        <taxon>Actinomycetes</taxon>
        <taxon>Mycobacteriales</taxon>
        <taxon>Nocardiaceae</taxon>
        <taxon>Nocardia</taxon>
    </lineage>
</organism>
<dbReference type="STRING" id="455432.AWN90_35965"/>
<sequence length="153" mass="17323">MTDYRSRVPLPPHRRDDLVRQVCRVLIAAAPAAWQEIHAWFTTTVGLSTSRLEFVLPGGSRTVPDGIPPAAETRLDDLRNGMYRDRIGTWYSARIVIVAPGQFSIDYDYDSEPVFDPPLDASGLALDFEYFPRAREHTPEWLRRTLSHAGQAL</sequence>
<gene>
    <name evidence="1" type="ORF">AWN90_35965</name>
</gene>
<dbReference type="RefSeq" id="WP_082871646.1">
    <property type="nucleotide sequence ID" value="NZ_JABMCZ010000001.1"/>
</dbReference>
<dbReference type="Proteomes" id="UP000076512">
    <property type="component" value="Unassembled WGS sequence"/>
</dbReference>
<dbReference type="OrthoDB" id="6957847at2"/>
<dbReference type="AlphaFoldDB" id="A0A161XFV7"/>